<organism evidence="1 2">
    <name type="scientific">Porites evermanni</name>
    <dbReference type="NCBI Taxonomy" id="104178"/>
    <lineage>
        <taxon>Eukaryota</taxon>
        <taxon>Metazoa</taxon>
        <taxon>Cnidaria</taxon>
        <taxon>Anthozoa</taxon>
        <taxon>Hexacorallia</taxon>
        <taxon>Scleractinia</taxon>
        <taxon>Fungiina</taxon>
        <taxon>Poritidae</taxon>
        <taxon>Porites</taxon>
    </lineage>
</organism>
<evidence type="ECO:0000313" key="1">
    <source>
        <dbReference type="EMBL" id="CAH3156628.1"/>
    </source>
</evidence>
<sequence>MSGMPSKYVFHLFLCYQPSCIHPSCKLGAPPKEETWYEGGPPLSFTPLPVADPNRSYGNPACADRKGKTCAGH</sequence>
<proteinExistence type="predicted"/>
<gene>
    <name evidence="1" type="ORF">PEVE_00002232</name>
</gene>
<protein>
    <submittedName>
        <fullName evidence="1">Uncharacterized protein</fullName>
    </submittedName>
</protein>
<name>A0ABN8Q4M8_9CNID</name>
<dbReference type="Proteomes" id="UP001159427">
    <property type="component" value="Unassembled WGS sequence"/>
</dbReference>
<dbReference type="EMBL" id="CALNXI010001127">
    <property type="protein sequence ID" value="CAH3156628.1"/>
    <property type="molecule type" value="Genomic_DNA"/>
</dbReference>
<evidence type="ECO:0000313" key="2">
    <source>
        <dbReference type="Proteomes" id="UP001159427"/>
    </source>
</evidence>
<accession>A0ABN8Q4M8</accession>
<comment type="caution">
    <text evidence="1">The sequence shown here is derived from an EMBL/GenBank/DDBJ whole genome shotgun (WGS) entry which is preliminary data.</text>
</comment>
<keyword evidence="2" id="KW-1185">Reference proteome</keyword>
<reference evidence="1 2" key="1">
    <citation type="submission" date="2022-05" db="EMBL/GenBank/DDBJ databases">
        <authorList>
            <consortium name="Genoscope - CEA"/>
            <person name="William W."/>
        </authorList>
    </citation>
    <scope>NUCLEOTIDE SEQUENCE [LARGE SCALE GENOMIC DNA]</scope>
</reference>